<keyword evidence="8" id="KW-0732">Signal</keyword>
<evidence type="ECO:0000256" key="7">
    <source>
        <dbReference type="SAM" id="MobiDB-lite"/>
    </source>
</evidence>
<proteinExistence type="inferred from homology"/>
<keyword evidence="3" id="KW-0479">Metal-binding</keyword>
<feature type="compositionally biased region" description="Low complexity" evidence="7">
    <location>
        <begin position="361"/>
        <end position="382"/>
    </location>
</feature>
<dbReference type="CDD" id="cd03124">
    <property type="entry name" value="alpha_CA_prokaryotic_like"/>
    <property type="match status" value="1"/>
</dbReference>
<sequence>MGRFSSALVLAASVTQVLGLCSHGTFLHPRAEEGGSVEVKTFGYTGEIGPLFWSALEAPTNSICSTGTRQSPIDMTAGTFNMVPASDVEVNIPDFTEGTEFENLGTTVEVVAKPGGTLKIGGKTFELQQFHFHLPSEHLDNGTSRAMEMHMVWQSAEQEIAVIGTYIDVAREGETAPVVAAPVAAPVAEPAPANVTAPVLAEPAPAAKSRFRRKSRMQAREEAAAAPPATLAPTAAPANGPSTLLETVFSLVGQIATPGTVTKTPALVLSEFVDLWRAGSFQGYSGSLTTPPCSEGVHWLVSTQTLRIMPSTFERVRDVIGYNARYTQNAPGKQNVLQLGAERSLGLAAAAPPAAAPPAAEPAATSAAEPAATAPAAEPVAA</sequence>
<reference evidence="10" key="2">
    <citation type="submission" date="2023-06" db="EMBL/GenBank/DDBJ databases">
        <authorList>
            <consortium name="Lawrence Berkeley National Laboratory"/>
            <person name="Haridas S."/>
            <person name="Hensen N."/>
            <person name="Bonometti L."/>
            <person name="Westerberg I."/>
            <person name="Brannstrom I.O."/>
            <person name="Guillou S."/>
            <person name="Cros-Aarteil S."/>
            <person name="Calhoun S."/>
            <person name="Kuo A."/>
            <person name="Mondo S."/>
            <person name="Pangilinan J."/>
            <person name="Riley R."/>
            <person name="Labutti K."/>
            <person name="Andreopoulos B."/>
            <person name="Lipzen A."/>
            <person name="Chen C."/>
            <person name="Yanf M."/>
            <person name="Daum C."/>
            <person name="Ng V."/>
            <person name="Clum A."/>
            <person name="Steindorff A."/>
            <person name="Ohm R."/>
            <person name="Martin F."/>
            <person name="Silar P."/>
            <person name="Natvig D."/>
            <person name="Lalanne C."/>
            <person name="Gautier V."/>
            <person name="Ament-Velasquez S.L."/>
            <person name="Kruys A."/>
            <person name="Hutchinson M.I."/>
            <person name="Powell A.J."/>
            <person name="Barry K."/>
            <person name="Miller A.N."/>
            <person name="Grigoriev I.V."/>
            <person name="Debuchy R."/>
            <person name="Gladieux P."/>
            <person name="Thoren M.H."/>
            <person name="Johannesson H."/>
        </authorList>
    </citation>
    <scope>NUCLEOTIDE SEQUENCE</scope>
    <source>
        <strain evidence="10">SMH4131-1</strain>
    </source>
</reference>
<evidence type="ECO:0000256" key="5">
    <source>
        <dbReference type="ARBA" id="ARBA00023239"/>
    </source>
</evidence>
<reference evidence="10" key="1">
    <citation type="journal article" date="2023" name="Mol. Phylogenet. Evol.">
        <title>Genome-scale phylogeny and comparative genomics of the fungal order Sordariales.</title>
        <authorList>
            <person name="Hensen N."/>
            <person name="Bonometti L."/>
            <person name="Westerberg I."/>
            <person name="Brannstrom I.O."/>
            <person name="Guillou S."/>
            <person name="Cros-Aarteil S."/>
            <person name="Calhoun S."/>
            <person name="Haridas S."/>
            <person name="Kuo A."/>
            <person name="Mondo S."/>
            <person name="Pangilinan J."/>
            <person name="Riley R."/>
            <person name="LaButti K."/>
            <person name="Andreopoulos B."/>
            <person name="Lipzen A."/>
            <person name="Chen C."/>
            <person name="Yan M."/>
            <person name="Daum C."/>
            <person name="Ng V."/>
            <person name="Clum A."/>
            <person name="Steindorff A."/>
            <person name="Ohm R.A."/>
            <person name="Martin F."/>
            <person name="Silar P."/>
            <person name="Natvig D.O."/>
            <person name="Lalanne C."/>
            <person name="Gautier V."/>
            <person name="Ament-Velasquez S.L."/>
            <person name="Kruys A."/>
            <person name="Hutchinson M.I."/>
            <person name="Powell A.J."/>
            <person name="Barry K."/>
            <person name="Miller A.N."/>
            <person name="Grigoriev I.V."/>
            <person name="Debuchy R."/>
            <person name="Gladieux P."/>
            <person name="Hiltunen Thoren M."/>
            <person name="Johannesson H."/>
        </authorList>
    </citation>
    <scope>NUCLEOTIDE SEQUENCE</scope>
    <source>
        <strain evidence="10">SMH4131-1</strain>
    </source>
</reference>
<evidence type="ECO:0000256" key="8">
    <source>
        <dbReference type="SAM" id="SignalP"/>
    </source>
</evidence>
<evidence type="ECO:0000259" key="9">
    <source>
        <dbReference type="PROSITE" id="PS51144"/>
    </source>
</evidence>
<dbReference type="PANTHER" id="PTHR18952">
    <property type="entry name" value="CARBONIC ANHYDRASE"/>
    <property type="match status" value="1"/>
</dbReference>
<comment type="caution">
    <text evidence="10">The sequence shown here is derived from an EMBL/GenBank/DDBJ whole genome shotgun (WGS) entry which is preliminary data.</text>
</comment>
<dbReference type="InterPro" id="IPR023561">
    <property type="entry name" value="Carbonic_anhydrase_a-class"/>
</dbReference>
<evidence type="ECO:0000313" key="11">
    <source>
        <dbReference type="Proteomes" id="UP001286456"/>
    </source>
</evidence>
<comment type="similarity">
    <text evidence="1">Belongs to the alpha-carbonic anhydrase family.</text>
</comment>
<feature type="region of interest" description="Disordered" evidence="7">
    <location>
        <begin position="350"/>
        <end position="382"/>
    </location>
</feature>
<feature type="signal peptide" evidence="8">
    <location>
        <begin position="1"/>
        <end position="19"/>
    </location>
</feature>
<dbReference type="EMBL" id="JAUEPO010000002">
    <property type="protein sequence ID" value="KAK3332888.1"/>
    <property type="molecule type" value="Genomic_DNA"/>
</dbReference>
<comment type="catalytic activity">
    <reaction evidence="6">
        <text>hydrogencarbonate + H(+) = CO2 + H2O</text>
        <dbReference type="Rhea" id="RHEA:10748"/>
        <dbReference type="ChEBI" id="CHEBI:15377"/>
        <dbReference type="ChEBI" id="CHEBI:15378"/>
        <dbReference type="ChEBI" id="CHEBI:16526"/>
        <dbReference type="ChEBI" id="CHEBI:17544"/>
        <dbReference type="EC" id="4.2.1.1"/>
    </reaction>
</comment>
<evidence type="ECO:0000256" key="1">
    <source>
        <dbReference type="ARBA" id="ARBA00010718"/>
    </source>
</evidence>
<dbReference type="AlphaFoldDB" id="A0AAE0IX34"/>
<evidence type="ECO:0000256" key="2">
    <source>
        <dbReference type="ARBA" id="ARBA00012925"/>
    </source>
</evidence>
<gene>
    <name evidence="10" type="ORF">B0T19DRAFT_112938</name>
</gene>
<dbReference type="GO" id="GO:0004089">
    <property type="term" value="F:carbonate dehydratase activity"/>
    <property type="evidence" value="ECO:0007669"/>
    <property type="project" value="UniProtKB-EC"/>
</dbReference>
<feature type="chain" id="PRO_5042234088" description="carbonic anhydrase" evidence="8">
    <location>
        <begin position="20"/>
        <end position="382"/>
    </location>
</feature>
<dbReference type="PANTHER" id="PTHR18952:SF265">
    <property type="entry name" value="CARBONIC ANHYDRASE"/>
    <property type="match status" value="1"/>
</dbReference>
<feature type="domain" description="Alpha-carbonic anhydrase" evidence="9">
    <location>
        <begin position="40"/>
        <end position="349"/>
    </location>
</feature>
<feature type="compositionally biased region" description="Low complexity" evidence="7">
    <location>
        <begin position="224"/>
        <end position="237"/>
    </location>
</feature>
<dbReference type="SMART" id="SM01057">
    <property type="entry name" value="Carb_anhydrase"/>
    <property type="match status" value="1"/>
</dbReference>
<dbReference type="PROSITE" id="PS51144">
    <property type="entry name" value="ALPHA_CA_2"/>
    <property type="match status" value="1"/>
</dbReference>
<keyword evidence="11" id="KW-1185">Reference proteome</keyword>
<evidence type="ECO:0000256" key="6">
    <source>
        <dbReference type="ARBA" id="ARBA00048348"/>
    </source>
</evidence>
<evidence type="ECO:0000256" key="4">
    <source>
        <dbReference type="ARBA" id="ARBA00022833"/>
    </source>
</evidence>
<accession>A0AAE0IX34</accession>
<dbReference type="InterPro" id="IPR001148">
    <property type="entry name" value="CA_dom"/>
</dbReference>
<keyword evidence="5" id="KW-0456">Lyase</keyword>
<feature type="region of interest" description="Disordered" evidence="7">
    <location>
        <begin position="204"/>
        <end position="237"/>
    </location>
</feature>
<protein>
    <recommendedName>
        <fullName evidence="2">carbonic anhydrase</fullName>
        <ecNumber evidence="2">4.2.1.1</ecNumber>
    </recommendedName>
</protein>
<evidence type="ECO:0000256" key="3">
    <source>
        <dbReference type="ARBA" id="ARBA00022723"/>
    </source>
</evidence>
<dbReference type="Proteomes" id="UP001286456">
    <property type="component" value="Unassembled WGS sequence"/>
</dbReference>
<dbReference type="Pfam" id="PF00194">
    <property type="entry name" value="Carb_anhydrase"/>
    <property type="match status" value="2"/>
</dbReference>
<keyword evidence="4" id="KW-0862">Zinc</keyword>
<dbReference type="InterPro" id="IPR041891">
    <property type="entry name" value="Alpha_CA_prokaryot-like"/>
</dbReference>
<evidence type="ECO:0000313" key="10">
    <source>
        <dbReference type="EMBL" id="KAK3332888.1"/>
    </source>
</evidence>
<name>A0AAE0IX34_9PEZI</name>
<dbReference type="InterPro" id="IPR036398">
    <property type="entry name" value="CA_dom_sf"/>
</dbReference>
<dbReference type="EC" id="4.2.1.1" evidence="2"/>
<dbReference type="SUPFAM" id="SSF51069">
    <property type="entry name" value="Carbonic anhydrase"/>
    <property type="match status" value="1"/>
</dbReference>
<organism evidence="10 11">
    <name type="scientific">Cercophora scortea</name>
    <dbReference type="NCBI Taxonomy" id="314031"/>
    <lineage>
        <taxon>Eukaryota</taxon>
        <taxon>Fungi</taxon>
        <taxon>Dikarya</taxon>
        <taxon>Ascomycota</taxon>
        <taxon>Pezizomycotina</taxon>
        <taxon>Sordariomycetes</taxon>
        <taxon>Sordariomycetidae</taxon>
        <taxon>Sordariales</taxon>
        <taxon>Lasiosphaeriaceae</taxon>
        <taxon>Cercophora</taxon>
    </lineage>
</organism>
<dbReference type="GO" id="GO:0008270">
    <property type="term" value="F:zinc ion binding"/>
    <property type="evidence" value="ECO:0007669"/>
    <property type="project" value="InterPro"/>
</dbReference>
<dbReference type="Gene3D" id="3.10.200.10">
    <property type="entry name" value="Alpha carbonic anhydrase"/>
    <property type="match status" value="1"/>
</dbReference>